<dbReference type="eggNOG" id="COG1173">
    <property type="taxonomic scope" value="Bacteria"/>
</dbReference>
<evidence type="ECO:0000256" key="7">
    <source>
        <dbReference type="ARBA" id="ARBA00022989"/>
    </source>
</evidence>
<accession>A7NMU9</accession>
<dbReference type="PANTHER" id="PTHR43386">
    <property type="entry name" value="OLIGOPEPTIDE TRANSPORT SYSTEM PERMEASE PROTEIN APPC"/>
    <property type="match status" value="1"/>
</dbReference>
<dbReference type="Pfam" id="PF12911">
    <property type="entry name" value="OppC_N"/>
    <property type="match status" value="1"/>
</dbReference>
<evidence type="ECO:0000313" key="13">
    <source>
        <dbReference type="Proteomes" id="UP000000263"/>
    </source>
</evidence>
<keyword evidence="3" id="KW-1003">Cell membrane</keyword>
<keyword evidence="8 10" id="KW-0472">Membrane</keyword>
<dbReference type="AlphaFoldDB" id="A7NMU9"/>
<keyword evidence="2 10" id="KW-0813">Transport</keyword>
<keyword evidence="5" id="KW-0571">Peptide transport</keyword>
<feature type="transmembrane region" description="Helical" evidence="10">
    <location>
        <begin position="147"/>
        <end position="174"/>
    </location>
</feature>
<name>A7NMU9_ROSCS</name>
<dbReference type="CDD" id="cd06261">
    <property type="entry name" value="TM_PBP2"/>
    <property type="match status" value="1"/>
</dbReference>
<dbReference type="PROSITE" id="PS50928">
    <property type="entry name" value="ABC_TM1"/>
    <property type="match status" value="1"/>
</dbReference>
<evidence type="ECO:0000256" key="10">
    <source>
        <dbReference type="RuleBase" id="RU363032"/>
    </source>
</evidence>
<dbReference type="GO" id="GO:0005886">
    <property type="term" value="C:plasma membrane"/>
    <property type="evidence" value="ECO:0007669"/>
    <property type="project" value="UniProtKB-SubCell"/>
</dbReference>
<evidence type="ECO:0000256" key="4">
    <source>
        <dbReference type="ARBA" id="ARBA00022692"/>
    </source>
</evidence>
<evidence type="ECO:0000256" key="8">
    <source>
        <dbReference type="ARBA" id="ARBA00023136"/>
    </source>
</evidence>
<gene>
    <name evidence="12" type="ordered locus">Rcas_2802</name>
</gene>
<dbReference type="STRING" id="383372.Rcas_2802"/>
<dbReference type="InterPro" id="IPR050366">
    <property type="entry name" value="BP-dependent_transpt_permease"/>
</dbReference>
<dbReference type="HOGENOM" id="CLU_028518_1_1_0"/>
<feature type="domain" description="ABC transmembrane type-1" evidence="11">
    <location>
        <begin position="98"/>
        <end position="287"/>
    </location>
</feature>
<protein>
    <submittedName>
        <fullName evidence="12">Binding-protein-dependent transport systems inner membrane component</fullName>
    </submittedName>
</protein>
<evidence type="ECO:0000259" key="11">
    <source>
        <dbReference type="PROSITE" id="PS50928"/>
    </source>
</evidence>
<evidence type="ECO:0000256" key="6">
    <source>
        <dbReference type="ARBA" id="ARBA00022927"/>
    </source>
</evidence>
<dbReference type="PANTHER" id="PTHR43386:SF24">
    <property type="entry name" value="OLIGOPEPTIDE TRANSPORT SYSTEM PERMEASE PROTEIN AMID"/>
    <property type="match status" value="1"/>
</dbReference>
<evidence type="ECO:0000256" key="9">
    <source>
        <dbReference type="ARBA" id="ARBA00024202"/>
    </source>
</evidence>
<keyword evidence="4 10" id="KW-0812">Transmembrane</keyword>
<dbReference type="Proteomes" id="UP000000263">
    <property type="component" value="Chromosome"/>
</dbReference>
<feature type="transmembrane region" description="Helical" evidence="10">
    <location>
        <begin position="264"/>
        <end position="290"/>
    </location>
</feature>
<dbReference type="InterPro" id="IPR000515">
    <property type="entry name" value="MetI-like"/>
</dbReference>
<dbReference type="GO" id="GO:0055085">
    <property type="term" value="P:transmembrane transport"/>
    <property type="evidence" value="ECO:0007669"/>
    <property type="project" value="InterPro"/>
</dbReference>
<dbReference type="KEGG" id="rca:Rcas_2802"/>
<dbReference type="GO" id="GO:0015031">
    <property type="term" value="P:protein transport"/>
    <property type="evidence" value="ECO:0007669"/>
    <property type="project" value="UniProtKB-KW"/>
</dbReference>
<keyword evidence="13" id="KW-1185">Reference proteome</keyword>
<feature type="transmembrane region" description="Helical" evidence="10">
    <location>
        <begin position="102"/>
        <end position="127"/>
    </location>
</feature>
<feature type="transmembrane region" description="Helical" evidence="10">
    <location>
        <begin position="219"/>
        <end position="244"/>
    </location>
</feature>
<keyword evidence="6" id="KW-0653">Protein transport</keyword>
<sequence>MSAIAAKDTVTGADPIISRPPSNLWRDAAIRFSKNKLAMGALIVVGILVFLGVFADVLAPQPNFARPIDARKFPGEAGYILGTDDVGRDMLKRLIHGVRTSLIVGISVQAIALVIGATLGLSAGFLGGWVDFFVMRIVELFTAIPQLLFALFLISIFGGGLFNVILAIALIGWVDICRLTRAQLFSLREKEFIEAARAIGIPPFQIAWRHLLPNALTPLIIAVTLGIPTAIFTEAGLSFLGLGINEPTASLGKMVGASFAYIRVYWHMGLLPTLLIALIMLSFSFVGDGLRDALDPRLRK</sequence>
<dbReference type="RefSeq" id="WP_012121297.1">
    <property type="nucleotide sequence ID" value="NC_009767.1"/>
</dbReference>
<reference evidence="12 13" key="1">
    <citation type="submission" date="2007-08" db="EMBL/GenBank/DDBJ databases">
        <title>Complete sequence of Roseiflexus castenholzii DSM 13941.</title>
        <authorList>
            <consortium name="US DOE Joint Genome Institute"/>
            <person name="Copeland A."/>
            <person name="Lucas S."/>
            <person name="Lapidus A."/>
            <person name="Barry K."/>
            <person name="Glavina del Rio T."/>
            <person name="Dalin E."/>
            <person name="Tice H."/>
            <person name="Pitluck S."/>
            <person name="Thompson L.S."/>
            <person name="Brettin T."/>
            <person name="Bruce D."/>
            <person name="Detter J.C."/>
            <person name="Han C."/>
            <person name="Tapia R."/>
            <person name="Schmutz J."/>
            <person name="Larimer F."/>
            <person name="Land M."/>
            <person name="Hauser L."/>
            <person name="Kyrpides N."/>
            <person name="Mikhailova N."/>
            <person name="Bryant D.A."/>
            <person name="Hanada S."/>
            <person name="Tsukatani Y."/>
            <person name="Richardson P."/>
        </authorList>
    </citation>
    <scope>NUCLEOTIDE SEQUENCE [LARGE SCALE GENOMIC DNA]</scope>
    <source>
        <strain evidence="13">DSM 13941 / HLO8</strain>
    </source>
</reference>
<dbReference type="GO" id="GO:0015833">
    <property type="term" value="P:peptide transport"/>
    <property type="evidence" value="ECO:0007669"/>
    <property type="project" value="UniProtKB-KW"/>
</dbReference>
<keyword evidence="7 10" id="KW-1133">Transmembrane helix</keyword>
<comment type="subcellular location">
    <subcellularLocation>
        <location evidence="1 10">Cell membrane</location>
        <topology evidence="1 10">Multi-pass membrane protein</topology>
    </subcellularLocation>
</comment>
<evidence type="ECO:0000313" key="12">
    <source>
        <dbReference type="EMBL" id="ABU58873.1"/>
    </source>
</evidence>
<dbReference type="Gene3D" id="1.10.3720.10">
    <property type="entry name" value="MetI-like"/>
    <property type="match status" value="1"/>
</dbReference>
<evidence type="ECO:0000256" key="1">
    <source>
        <dbReference type="ARBA" id="ARBA00004651"/>
    </source>
</evidence>
<proteinExistence type="inferred from homology"/>
<dbReference type="EMBL" id="CP000804">
    <property type="protein sequence ID" value="ABU58873.1"/>
    <property type="molecule type" value="Genomic_DNA"/>
</dbReference>
<dbReference type="Pfam" id="PF00528">
    <property type="entry name" value="BPD_transp_1"/>
    <property type="match status" value="1"/>
</dbReference>
<dbReference type="InterPro" id="IPR035906">
    <property type="entry name" value="MetI-like_sf"/>
</dbReference>
<evidence type="ECO:0000256" key="3">
    <source>
        <dbReference type="ARBA" id="ARBA00022475"/>
    </source>
</evidence>
<dbReference type="SUPFAM" id="SSF161098">
    <property type="entry name" value="MetI-like"/>
    <property type="match status" value="1"/>
</dbReference>
<dbReference type="InterPro" id="IPR025966">
    <property type="entry name" value="OppC_N"/>
</dbReference>
<evidence type="ECO:0000256" key="2">
    <source>
        <dbReference type="ARBA" id="ARBA00022448"/>
    </source>
</evidence>
<dbReference type="OrthoDB" id="9776213at2"/>
<evidence type="ECO:0000256" key="5">
    <source>
        <dbReference type="ARBA" id="ARBA00022856"/>
    </source>
</evidence>
<organism evidence="12 13">
    <name type="scientific">Roseiflexus castenholzii (strain DSM 13941 / HLO8)</name>
    <dbReference type="NCBI Taxonomy" id="383372"/>
    <lineage>
        <taxon>Bacteria</taxon>
        <taxon>Bacillati</taxon>
        <taxon>Chloroflexota</taxon>
        <taxon>Chloroflexia</taxon>
        <taxon>Chloroflexales</taxon>
        <taxon>Roseiflexineae</taxon>
        <taxon>Roseiflexaceae</taxon>
        <taxon>Roseiflexus</taxon>
    </lineage>
</organism>
<comment type="similarity">
    <text evidence="9">Belongs to the binding-protein-dependent transport system permease family. OppBC subfamily.</text>
</comment>
<feature type="transmembrane region" description="Helical" evidence="10">
    <location>
        <begin position="37"/>
        <end position="59"/>
    </location>
</feature>